<proteinExistence type="inferred from homology"/>
<evidence type="ECO:0000256" key="2">
    <source>
        <dbReference type="ARBA" id="ARBA00022741"/>
    </source>
</evidence>
<evidence type="ECO:0000313" key="5">
    <source>
        <dbReference type="Ensembl" id="ENSLCAP00010018876.1"/>
    </source>
</evidence>
<dbReference type="PANTHER" id="PTHR10903">
    <property type="entry name" value="GTPASE, IMAP FAMILY MEMBER-RELATED"/>
    <property type="match status" value="1"/>
</dbReference>
<dbReference type="Proteomes" id="UP000314980">
    <property type="component" value="Unassembled WGS sequence"/>
</dbReference>
<dbReference type="SUPFAM" id="SSF52540">
    <property type="entry name" value="P-loop containing nucleoside triphosphate hydrolases"/>
    <property type="match status" value="1"/>
</dbReference>
<evidence type="ECO:0000259" key="4">
    <source>
        <dbReference type="PROSITE" id="PS51720"/>
    </source>
</evidence>
<sequence length="110" mass="12142">ERSTQCKTIKHNSFSHCLVDLDPREELRMVLIGKTGNGKSASGNTILNREAFRLVLSPGSVTSECEKAKGTVDGCRVAVIDTPGIYDTKYKEEEVFRKLKECISPPSVLL</sequence>
<dbReference type="InterPro" id="IPR045058">
    <property type="entry name" value="GIMA/IAN/Toc"/>
</dbReference>
<evidence type="ECO:0000256" key="1">
    <source>
        <dbReference type="ARBA" id="ARBA00008535"/>
    </source>
</evidence>
<reference evidence="5" key="2">
    <citation type="submission" date="2025-08" db="UniProtKB">
        <authorList>
            <consortium name="Ensembl"/>
        </authorList>
    </citation>
    <scope>IDENTIFICATION</scope>
</reference>
<dbReference type="InterPro" id="IPR027417">
    <property type="entry name" value="P-loop_NTPase"/>
</dbReference>
<dbReference type="GeneTree" id="ENSGT01140000282522"/>
<dbReference type="Pfam" id="PF04548">
    <property type="entry name" value="AIG1"/>
    <property type="match status" value="1"/>
</dbReference>
<protein>
    <recommendedName>
        <fullName evidence="4">AIG1-type G domain-containing protein</fullName>
    </recommendedName>
</protein>
<name>A0A4W6D1X8_LATCA</name>
<reference evidence="5" key="3">
    <citation type="submission" date="2025-09" db="UniProtKB">
        <authorList>
            <consortium name="Ensembl"/>
        </authorList>
    </citation>
    <scope>IDENTIFICATION</scope>
</reference>
<dbReference type="Gene3D" id="3.40.50.300">
    <property type="entry name" value="P-loop containing nucleotide triphosphate hydrolases"/>
    <property type="match status" value="1"/>
</dbReference>
<dbReference type="InterPro" id="IPR006703">
    <property type="entry name" value="G_AIG1"/>
</dbReference>
<keyword evidence="6" id="KW-1185">Reference proteome</keyword>
<organism evidence="5 6">
    <name type="scientific">Lates calcarifer</name>
    <name type="common">Barramundi</name>
    <name type="synonym">Holocentrus calcarifer</name>
    <dbReference type="NCBI Taxonomy" id="8187"/>
    <lineage>
        <taxon>Eukaryota</taxon>
        <taxon>Metazoa</taxon>
        <taxon>Chordata</taxon>
        <taxon>Craniata</taxon>
        <taxon>Vertebrata</taxon>
        <taxon>Euteleostomi</taxon>
        <taxon>Actinopterygii</taxon>
        <taxon>Neopterygii</taxon>
        <taxon>Teleostei</taxon>
        <taxon>Neoteleostei</taxon>
        <taxon>Acanthomorphata</taxon>
        <taxon>Carangaria</taxon>
        <taxon>Carangaria incertae sedis</taxon>
        <taxon>Centropomidae</taxon>
        <taxon>Lates</taxon>
    </lineage>
</organism>
<comment type="similarity">
    <text evidence="1">Belongs to the TRAFAC class TrmE-Era-EngA-EngB-Septin-like GTPase superfamily. AIG1/Toc34/Toc159-like paraseptin GTPase family. IAN subfamily.</text>
</comment>
<dbReference type="InParanoid" id="A0A4W6D1X8"/>
<reference evidence="6" key="1">
    <citation type="submission" date="2015-09" db="EMBL/GenBank/DDBJ databases">
        <authorList>
            <person name="Sai Rama Sridatta P."/>
        </authorList>
    </citation>
    <scope>NUCLEOTIDE SEQUENCE [LARGE SCALE GENOMIC DNA]</scope>
</reference>
<evidence type="ECO:0000256" key="3">
    <source>
        <dbReference type="ARBA" id="ARBA00023134"/>
    </source>
</evidence>
<evidence type="ECO:0000313" key="6">
    <source>
        <dbReference type="Proteomes" id="UP000314980"/>
    </source>
</evidence>
<dbReference type="STRING" id="8187.ENSLCAP00010018876"/>
<keyword evidence="2" id="KW-0547">Nucleotide-binding</keyword>
<accession>A0A4W6D1X8</accession>
<feature type="domain" description="AIG1-type G" evidence="4">
    <location>
        <begin position="24"/>
        <end position="110"/>
    </location>
</feature>
<dbReference type="AlphaFoldDB" id="A0A4W6D1X8"/>
<dbReference type="Ensembl" id="ENSLCAT00010019283.1">
    <property type="protein sequence ID" value="ENSLCAP00010018876.1"/>
    <property type="gene ID" value="ENSLCAG00010008929.1"/>
</dbReference>
<dbReference type="PANTHER" id="PTHR10903:SF112">
    <property type="entry name" value="SI:CH211-113E8.5"/>
    <property type="match status" value="1"/>
</dbReference>
<dbReference type="GO" id="GO:0005525">
    <property type="term" value="F:GTP binding"/>
    <property type="evidence" value="ECO:0007669"/>
    <property type="project" value="UniProtKB-KW"/>
</dbReference>
<keyword evidence="3" id="KW-0342">GTP-binding</keyword>
<dbReference type="PROSITE" id="PS51720">
    <property type="entry name" value="G_AIG1"/>
    <property type="match status" value="1"/>
</dbReference>